<dbReference type="EMBL" id="CABVIN010000002">
    <property type="protein sequence ID" value="VVO85991.1"/>
    <property type="molecule type" value="Genomic_DNA"/>
</dbReference>
<protein>
    <recommendedName>
        <fullName evidence="3">DUF3304 domain-containing protein</fullName>
    </recommendedName>
</protein>
<name>A0A5E7J9H9_PSEFL</name>
<evidence type="ECO:0000313" key="1">
    <source>
        <dbReference type="EMBL" id="VVO85991.1"/>
    </source>
</evidence>
<reference evidence="1 2" key="1">
    <citation type="submission" date="2019-09" db="EMBL/GenBank/DDBJ databases">
        <authorList>
            <person name="Chandra G."/>
            <person name="Truman W A."/>
        </authorList>
    </citation>
    <scope>NUCLEOTIDE SEQUENCE [LARGE SCALE GENOMIC DNA]</scope>
    <source>
        <strain evidence="1">PS896</strain>
    </source>
</reference>
<organism evidence="1 2">
    <name type="scientific">Pseudomonas fluorescens</name>
    <dbReference type="NCBI Taxonomy" id="294"/>
    <lineage>
        <taxon>Bacteria</taxon>
        <taxon>Pseudomonadati</taxon>
        <taxon>Pseudomonadota</taxon>
        <taxon>Gammaproteobacteria</taxon>
        <taxon>Pseudomonadales</taxon>
        <taxon>Pseudomonadaceae</taxon>
        <taxon>Pseudomonas</taxon>
    </lineage>
</organism>
<dbReference type="AlphaFoldDB" id="A0A5E7J9H9"/>
<dbReference type="Proteomes" id="UP000377224">
    <property type="component" value="Unassembled WGS sequence"/>
</dbReference>
<dbReference type="Pfam" id="PF11745">
    <property type="entry name" value="DUF3304"/>
    <property type="match status" value="1"/>
</dbReference>
<evidence type="ECO:0000313" key="2">
    <source>
        <dbReference type="Proteomes" id="UP000377224"/>
    </source>
</evidence>
<evidence type="ECO:0008006" key="3">
    <source>
        <dbReference type="Google" id="ProtNLM"/>
    </source>
</evidence>
<sequence>MSSHMTGVNNLRYYSAFVSSVFLGCSRFEVKNTWGFFCPKRSQLTNVLLLVFGLMSLGACQAQSEMLGTPISGYNHTSSNINRFSVNGAGGPNIGPHQGGLNSQTCCTTLPRTWTPGLKAIVEWESDPAPRAAIKRDKYGQIESGDYKRHATNYTHHKEIVDVPKYGEKFCAIQVHFLACDKVRVSTTCYTPEHPDYPDNVYFNAKESAKCPTF</sequence>
<proteinExistence type="predicted"/>
<gene>
    <name evidence="1" type="ORF">PS896_02066</name>
</gene>
<dbReference type="InterPro" id="IPR021733">
    <property type="entry name" value="DUF3304"/>
</dbReference>
<accession>A0A5E7J9H9</accession>